<evidence type="ECO:0000256" key="1">
    <source>
        <dbReference type="ARBA" id="ARBA00004370"/>
    </source>
</evidence>
<comment type="similarity">
    <text evidence="7">Belongs to the ATPase delta chain family.</text>
</comment>
<keyword evidence="9" id="KW-1185">Reference proteome</keyword>
<evidence type="ECO:0000256" key="5">
    <source>
        <dbReference type="ARBA" id="ARBA00023136"/>
    </source>
</evidence>
<dbReference type="EMBL" id="CABWIB010000001">
    <property type="protein sequence ID" value="VWL84893.1"/>
    <property type="molecule type" value="Genomic_DNA"/>
</dbReference>
<evidence type="ECO:0000256" key="3">
    <source>
        <dbReference type="ARBA" id="ARBA00022781"/>
    </source>
</evidence>
<accession>A0A6I8M9C2</accession>
<keyword evidence="7" id="KW-0139">CF(1)</keyword>
<comment type="subcellular location">
    <subcellularLocation>
        <location evidence="7">Cell membrane</location>
        <topology evidence="7">Peripheral membrane protein</topology>
    </subcellularLocation>
    <subcellularLocation>
        <location evidence="1">Membrane</location>
    </subcellularLocation>
</comment>
<dbReference type="SUPFAM" id="SSF47928">
    <property type="entry name" value="N-terminal domain of the delta subunit of the F1F0-ATP synthase"/>
    <property type="match status" value="1"/>
</dbReference>
<evidence type="ECO:0000313" key="8">
    <source>
        <dbReference type="EMBL" id="VWL84893.1"/>
    </source>
</evidence>
<evidence type="ECO:0000256" key="4">
    <source>
        <dbReference type="ARBA" id="ARBA00023065"/>
    </source>
</evidence>
<dbReference type="HAMAP" id="MF_01416">
    <property type="entry name" value="ATP_synth_delta_bact"/>
    <property type="match status" value="1"/>
</dbReference>
<dbReference type="GO" id="GO:0046933">
    <property type="term" value="F:proton-transporting ATP synthase activity, rotational mechanism"/>
    <property type="evidence" value="ECO:0007669"/>
    <property type="project" value="UniProtKB-UniRule"/>
</dbReference>
<comment type="function">
    <text evidence="7">This protein is part of the stalk that links CF(0) to CF(1). It either transmits conformational changes from CF(0) to CF(1) or is implicated in proton conduction.</text>
</comment>
<name>A0A6I8M9C2_9FUSO</name>
<dbReference type="PANTHER" id="PTHR11910">
    <property type="entry name" value="ATP SYNTHASE DELTA CHAIN"/>
    <property type="match status" value="1"/>
</dbReference>
<keyword evidence="5 7" id="KW-0472">Membrane</keyword>
<dbReference type="GO" id="GO:0045259">
    <property type="term" value="C:proton-transporting ATP synthase complex"/>
    <property type="evidence" value="ECO:0007669"/>
    <property type="project" value="UniProtKB-KW"/>
</dbReference>
<proteinExistence type="inferred from homology"/>
<gene>
    <name evidence="7" type="primary">atpH</name>
    <name evidence="8" type="ORF">OMES3154_00150</name>
</gene>
<keyword evidence="2 7" id="KW-0813">Transport</keyword>
<dbReference type="Proteomes" id="UP000419017">
    <property type="component" value="Unassembled WGS sequence"/>
</dbReference>
<comment type="function">
    <text evidence="7">F(1)F(0) ATP synthase produces ATP from ADP in the presence of a proton or sodium gradient. F-type ATPases consist of two structural domains, F(1) containing the extramembraneous catalytic core and F(0) containing the membrane proton channel, linked together by a central stalk and a peripheral stalk. During catalysis, ATP synthesis in the catalytic domain of F(1) is coupled via a rotary mechanism of the central stalk subunits to proton translocation.</text>
</comment>
<protein>
    <recommendedName>
        <fullName evidence="7">ATP synthase subunit delta</fullName>
    </recommendedName>
    <alternativeName>
        <fullName evidence="7">ATP synthase F(1) sector subunit delta</fullName>
    </alternativeName>
    <alternativeName>
        <fullName evidence="7">F-type ATPase subunit delta</fullName>
        <shortName evidence="7">F-ATPase subunit delta</shortName>
    </alternativeName>
</protein>
<dbReference type="Gene3D" id="1.10.520.20">
    <property type="entry name" value="N-terminal domain of the delta subunit of the F1F0-ATP synthase"/>
    <property type="match status" value="1"/>
</dbReference>
<keyword evidence="3 7" id="KW-0375">Hydrogen ion transport</keyword>
<keyword evidence="7" id="KW-1003">Cell membrane</keyword>
<dbReference type="GO" id="GO:0005886">
    <property type="term" value="C:plasma membrane"/>
    <property type="evidence" value="ECO:0007669"/>
    <property type="project" value="UniProtKB-SubCell"/>
</dbReference>
<dbReference type="InterPro" id="IPR026015">
    <property type="entry name" value="ATP_synth_OSCP/delta_N_sf"/>
</dbReference>
<organism evidence="8 9">
    <name type="scientific">Oceanivirga miroungae</name>
    <dbReference type="NCBI Taxonomy" id="1130046"/>
    <lineage>
        <taxon>Bacteria</taxon>
        <taxon>Fusobacteriati</taxon>
        <taxon>Fusobacteriota</taxon>
        <taxon>Fusobacteriia</taxon>
        <taxon>Fusobacteriales</taxon>
        <taxon>Leptotrichiaceae</taxon>
        <taxon>Oceanivirga</taxon>
    </lineage>
</organism>
<dbReference type="InterPro" id="IPR000711">
    <property type="entry name" value="ATPase_OSCP/dsu"/>
</dbReference>
<keyword evidence="6 7" id="KW-0066">ATP synthesis</keyword>
<dbReference type="RefSeq" id="WP_197271446.1">
    <property type="nucleotide sequence ID" value="NZ_CABWIB010000001.1"/>
</dbReference>
<sequence length="175" mass="19979">MENIKLSKIYANAIFEIASENDSVSQILELLNELVSKIEEDTEFKKFLSNPIVDKSSKIELLNKLLVNNSEIEKNILNYLVEKNRIKALSGIKKAYLEIYHETKNELIVTGIFPTELSETQKEKLVKKLEKLKSKKIILDIKVDKTLVTGGIIKINDEVIDGSLKSQLEKIKESF</sequence>
<dbReference type="Pfam" id="PF00213">
    <property type="entry name" value="OSCP"/>
    <property type="match status" value="1"/>
</dbReference>
<keyword evidence="4 7" id="KW-0406">Ion transport</keyword>
<evidence type="ECO:0000256" key="2">
    <source>
        <dbReference type="ARBA" id="ARBA00022448"/>
    </source>
</evidence>
<evidence type="ECO:0000256" key="6">
    <source>
        <dbReference type="ARBA" id="ARBA00023310"/>
    </source>
</evidence>
<dbReference type="NCBIfam" id="TIGR01145">
    <property type="entry name" value="ATP_synt_delta"/>
    <property type="match status" value="1"/>
</dbReference>
<evidence type="ECO:0000256" key="7">
    <source>
        <dbReference type="HAMAP-Rule" id="MF_01416"/>
    </source>
</evidence>
<reference evidence="8 9" key="1">
    <citation type="submission" date="2019-10" db="EMBL/GenBank/DDBJ databases">
        <authorList>
            <person name="Blom J."/>
        </authorList>
    </citation>
    <scope>NUCLEOTIDE SEQUENCE [LARGE SCALE GENOMIC DNA]</scope>
    <source>
        <strain evidence="8 9">ES3154-GLU</strain>
    </source>
</reference>
<evidence type="ECO:0000313" key="9">
    <source>
        <dbReference type="Proteomes" id="UP000419017"/>
    </source>
</evidence>
<dbReference type="PRINTS" id="PR00125">
    <property type="entry name" value="ATPASEDELTA"/>
</dbReference>
<dbReference type="AlphaFoldDB" id="A0A6I8M9C2"/>